<evidence type="ECO:0008006" key="2">
    <source>
        <dbReference type="Google" id="ProtNLM"/>
    </source>
</evidence>
<protein>
    <recommendedName>
        <fullName evidence="2">Tail terminator</fullName>
    </recommendedName>
</protein>
<gene>
    <name evidence="1" type="ORF">C1S78_26245</name>
</gene>
<proteinExistence type="predicted"/>
<comment type="caution">
    <text evidence="1">The sequence shown here is derived from an EMBL/GenBank/DDBJ whole genome shotgun (WGS) entry which is preliminary data.</text>
</comment>
<name>A0A8H2PHQ1_MYCMU</name>
<dbReference type="EMBL" id="POTL01000001">
    <property type="protein sequence ID" value="TLH55410.1"/>
    <property type="molecule type" value="Genomic_DNA"/>
</dbReference>
<organism evidence="1">
    <name type="scientific">Mycolicibacterium mucogenicum DSM 44124</name>
    <dbReference type="NCBI Taxonomy" id="1226753"/>
    <lineage>
        <taxon>Bacteria</taxon>
        <taxon>Bacillati</taxon>
        <taxon>Actinomycetota</taxon>
        <taxon>Actinomycetes</taxon>
        <taxon>Mycobacteriales</taxon>
        <taxon>Mycobacteriaceae</taxon>
        <taxon>Mycolicibacterium</taxon>
    </lineage>
</organism>
<accession>A0A8H2PHQ1</accession>
<dbReference type="AlphaFoldDB" id="A0A8H2PHQ1"/>
<reference evidence="1" key="1">
    <citation type="submission" date="2018-01" db="EMBL/GenBank/DDBJ databases">
        <title>Comparative genomics of Mycobacterium mucogenicum and Mycobacterium neoaurum clade members emphasizing tRNA and non-coding RNA.</title>
        <authorList>
            <person name="Behra P.R.K."/>
            <person name="Pettersson B.M.F."/>
            <person name="Das S."/>
            <person name="Dasgupta S."/>
            <person name="Kirsebom L.A."/>
        </authorList>
    </citation>
    <scope>NUCLEOTIDE SEQUENCE</scope>
    <source>
        <strain evidence="1">DSM 44124</strain>
    </source>
</reference>
<sequence length="136" mass="15004">MQFPDLATVARSAALQGLPDFGVTGIDIGTETPSPMPEQFIKLVPLPGGEICRRTMWGQVIGEVYDLVDDMRCSQLAHQLAMVWRAAPDRLIDGQQPVTEPCEINGPFPSKDPDMPDAYRYQVTVTWTVQSTVLTV</sequence>
<evidence type="ECO:0000313" key="1">
    <source>
        <dbReference type="EMBL" id="TLH55410.1"/>
    </source>
</evidence>